<sequence>MPANEIKRTKAEARAALIQRRAAAQAKANRDIDLLNAAADVRQHQAALDALERMLLRGGAVMLETLHQVLLPHVWLTDEQGWIVGHILAAEPDDLKRAVESGGIAVLALPAALQERWCDLDAQATWTVEYGRALRAISDQADARMRALCSEALLRGSLDLPD</sequence>
<accession>A0A0G9HCN8</accession>
<gene>
    <name evidence="1" type="ORF">BJI69_13540</name>
</gene>
<evidence type="ECO:0000313" key="1">
    <source>
        <dbReference type="EMBL" id="APG04815.1"/>
    </source>
</evidence>
<reference evidence="2" key="1">
    <citation type="submission" date="2016-09" db="EMBL/GenBank/DDBJ databases">
        <authorList>
            <person name="Lysoe E."/>
        </authorList>
    </citation>
    <scope>NUCLEOTIDE SEQUENCE [LARGE SCALE GENOMIC DNA]</scope>
    <source>
        <strain evidence="2">LJ96T</strain>
    </source>
</reference>
<proteinExistence type="predicted"/>
<dbReference type="PATRIC" id="fig|1440763.5.peg.1380"/>
<dbReference type="EMBL" id="CP017480">
    <property type="protein sequence ID" value="APG04815.1"/>
    <property type="molecule type" value="Genomic_DNA"/>
</dbReference>
<dbReference type="AlphaFoldDB" id="A0A0G9HCN8"/>
<dbReference type="KEGG" id="lrz:BJI69_13540"/>
<dbReference type="OrthoDB" id="9944244at2"/>
<dbReference type="Proteomes" id="UP000182987">
    <property type="component" value="Chromosome"/>
</dbReference>
<organism evidence="1 2">
    <name type="scientific">Luteibacter rhizovicinus DSM 16549</name>
    <dbReference type="NCBI Taxonomy" id="1440763"/>
    <lineage>
        <taxon>Bacteria</taxon>
        <taxon>Pseudomonadati</taxon>
        <taxon>Pseudomonadota</taxon>
        <taxon>Gammaproteobacteria</taxon>
        <taxon>Lysobacterales</taxon>
        <taxon>Rhodanobacteraceae</taxon>
        <taxon>Luteibacter</taxon>
    </lineage>
</organism>
<dbReference type="RefSeq" id="WP_046967204.1">
    <property type="nucleotide sequence ID" value="NZ_CP017480.1"/>
</dbReference>
<dbReference type="STRING" id="1440763.BJI69_13540"/>
<name>A0A0G9HCN8_9GAMM</name>
<keyword evidence="2" id="KW-1185">Reference proteome</keyword>
<protein>
    <submittedName>
        <fullName evidence="1">Uncharacterized protein</fullName>
    </submittedName>
</protein>
<evidence type="ECO:0000313" key="2">
    <source>
        <dbReference type="Proteomes" id="UP000182987"/>
    </source>
</evidence>